<proteinExistence type="inferred from homology"/>
<evidence type="ECO:0000256" key="2">
    <source>
        <dbReference type="RuleBase" id="RU362080"/>
    </source>
</evidence>
<gene>
    <name evidence="3" type="ORF">QEH52_05220</name>
</gene>
<comment type="caution">
    <text evidence="3">The sequence shown here is derived from an EMBL/GenBank/DDBJ whole genome shotgun (WGS) entry which is preliminary data.</text>
</comment>
<dbReference type="SUPFAM" id="SSF143120">
    <property type="entry name" value="YefM-like"/>
    <property type="match status" value="1"/>
</dbReference>
<keyword evidence="4" id="KW-1185">Reference proteome</keyword>
<dbReference type="Gene3D" id="3.40.1620.10">
    <property type="entry name" value="YefM-like domain"/>
    <property type="match status" value="1"/>
</dbReference>
<reference evidence="3 4" key="1">
    <citation type="submission" date="2023-04" db="EMBL/GenBank/DDBJ databases">
        <title>A novel bacteria isolated from coastal sediment.</title>
        <authorList>
            <person name="Liu X.-J."/>
            <person name="Du Z.-J."/>
        </authorList>
    </citation>
    <scope>NUCLEOTIDE SEQUENCE [LARGE SCALE GENOMIC DNA]</scope>
    <source>
        <strain evidence="3 4">SDUM461003</strain>
    </source>
</reference>
<evidence type="ECO:0000313" key="3">
    <source>
        <dbReference type="EMBL" id="MDQ8206898.1"/>
    </source>
</evidence>
<dbReference type="RefSeq" id="WP_308949036.1">
    <property type="nucleotide sequence ID" value="NZ_JARXHW010000008.1"/>
</dbReference>
<evidence type="ECO:0000313" key="4">
    <source>
        <dbReference type="Proteomes" id="UP001225316"/>
    </source>
</evidence>
<comment type="function">
    <text evidence="2">Antitoxin component of a type II toxin-antitoxin (TA) system.</text>
</comment>
<comment type="similarity">
    <text evidence="1 2">Belongs to the phD/YefM antitoxin family.</text>
</comment>
<dbReference type="Proteomes" id="UP001225316">
    <property type="component" value="Unassembled WGS sequence"/>
</dbReference>
<dbReference type="InterPro" id="IPR006442">
    <property type="entry name" value="Antitoxin_Phd/YefM"/>
</dbReference>
<dbReference type="Pfam" id="PF02604">
    <property type="entry name" value="PhdYeFM_antitox"/>
    <property type="match status" value="1"/>
</dbReference>
<organism evidence="3 4">
    <name type="scientific">Thalassobacterium maritimum</name>
    <dbReference type="NCBI Taxonomy" id="3041265"/>
    <lineage>
        <taxon>Bacteria</taxon>
        <taxon>Pseudomonadati</taxon>
        <taxon>Verrucomicrobiota</taxon>
        <taxon>Opitutia</taxon>
        <taxon>Puniceicoccales</taxon>
        <taxon>Coraliomargaritaceae</taxon>
        <taxon>Thalassobacterium</taxon>
    </lineage>
</organism>
<accession>A0ABU1AS70</accession>
<dbReference type="EMBL" id="JARXHW010000008">
    <property type="protein sequence ID" value="MDQ8206898.1"/>
    <property type="molecule type" value="Genomic_DNA"/>
</dbReference>
<name>A0ABU1AS70_9BACT</name>
<dbReference type="InterPro" id="IPR036165">
    <property type="entry name" value="YefM-like_sf"/>
</dbReference>
<sequence length="116" mass="12697">MSTVYDIHALHPSKDLPASPSSELKNAFKSVFQKMSQSGPVSITRNRKREAILLPADLYDQIINELASKDPLELLRQDYETRFADMQSDVSAAAYEDAFSASPAALGDAAKAHQAD</sequence>
<protein>
    <recommendedName>
        <fullName evidence="2">Antitoxin</fullName>
    </recommendedName>
</protein>
<evidence type="ECO:0000256" key="1">
    <source>
        <dbReference type="ARBA" id="ARBA00009981"/>
    </source>
</evidence>